<dbReference type="Proteomes" id="UP001597097">
    <property type="component" value="Unassembled WGS sequence"/>
</dbReference>
<gene>
    <name evidence="1" type="ORF">ACFSJ0_10875</name>
</gene>
<dbReference type="RefSeq" id="WP_308127305.1">
    <property type="nucleotide sequence ID" value="NZ_JAHKRM010000023.1"/>
</dbReference>
<protein>
    <submittedName>
        <fullName evidence="1">Type II toxin-antitoxin system RelE/ParE family toxin</fullName>
    </submittedName>
</protein>
<evidence type="ECO:0000313" key="2">
    <source>
        <dbReference type="Proteomes" id="UP001597097"/>
    </source>
</evidence>
<sequence>MTWTINVHKDVRDWLHAMRRSDHDTLMSISAAIDVLQLRGPGLGRPLVDTVRGSELPHLKELRPGFDPARRAVLLVGGDKSADWRGWYARAIPLAEDRYWEHVKAMETAPKEGGPDER</sequence>
<name>A0ABW4G4K7_9ACTN</name>
<keyword evidence="2" id="KW-1185">Reference proteome</keyword>
<dbReference type="Pfam" id="PF05973">
    <property type="entry name" value="Gp49"/>
    <property type="match status" value="1"/>
</dbReference>
<accession>A0ABW4G4K7</accession>
<proteinExistence type="predicted"/>
<reference evidence="2" key="1">
    <citation type="journal article" date="2019" name="Int. J. Syst. Evol. Microbiol.">
        <title>The Global Catalogue of Microorganisms (GCM) 10K type strain sequencing project: providing services to taxonomists for standard genome sequencing and annotation.</title>
        <authorList>
            <consortium name="The Broad Institute Genomics Platform"/>
            <consortium name="The Broad Institute Genome Sequencing Center for Infectious Disease"/>
            <person name="Wu L."/>
            <person name="Ma J."/>
        </authorList>
    </citation>
    <scope>NUCLEOTIDE SEQUENCE [LARGE SCALE GENOMIC DNA]</scope>
    <source>
        <strain evidence="2">CGMCC 1.15399</strain>
    </source>
</reference>
<comment type="caution">
    <text evidence="1">The sequence shown here is derived from an EMBL/GenBank/DDBJ whole genome shotgun (WGS) entry which is preliminary data.</text>
</comment>
<evidence type="ECO:0000313" key="1">
    <source>
        <dbReference type="EMBL" id="MFD1537539.1"/>
    </source>
</evidence>
<organism evidence="1 2">
    <name type="scientific">Nonomuraea guangzhouensis</name>
    <dbReference type="NCBI Taxonomy" id="1291555"/>
    <lineage>
        <taxon>Bacteria</taxon>
        <taxon>Bacillati</taxon>
        <taxon>Actinomycetota</taxon>
        <taxon>Actinomycetes</taxon>
        <taxon>Streptosporangiales</taxon>
        <taxon>Streptosporangiaceae</taxon>
        <taxon>Nonomuraea</taxon>
    </lineage>
</organism>
<dbReference type="EMBL" id="JBHUCM010000010">
    <property type="protein sequence ID" value="MFD1537539.1"/>
    <property type="molecule type" value="Genomic_DNA"/>
</dbReference>
<dbReference type="InterPro" id="IPR009241">
    <property type="entry name" value="HigB-like"/>
</dbReference>